<gene>
    <name evidence="7" type="ORF">O6P43_016951</name>
</gene>
<organism evidence="7 8">
    <name type="scientific">Quillaja saponaria</name>
    <name type="common">Soap bark tree</name>
    <dbReference type="NCBI Taxonomy" id="32244"/>
    <lineage>
        <taxon>Eukaryota</taxon>
        <taxon>Viridiplantae</taxon>
        <taxon>Streptophyta</taxon>
        <taxon>Embryophyta</taxon>
        <taxon>Tracheophyta</taxon>
        <taxon>Spermatophyta</taxon>
        <taxon>Magnoliopsida</taxon>
        <taxon>eudicotyledons</taxon>
        <taxon>Gunneridae</taxon>
        <taxon>Pentapetalae</taxon>
        <taxon>rosids</taxon>
        <taxon>fabids</taxon>
        <taxon>Fabales</taxon>
        <taxon>Quillajaceae</taxon>
        <taxon>Quillaja</taxon>
    </lineage>
</organism>
<evidence type="ECO:0000259" key="6">
    <source>
        <dbReference type="PROSITE" id="PS51698"/>
    </source>
</evidence>
<name>A0AAD7LNU7_QUISA</name>
<dbReference type="InterPro" id="IPR003613">
    <property type="entry name" value="Ubox_domain"/>
</dbReference>
<evidence type="ECO:0000313" key="8">
    <source>
        <dbReference type="Proteomes" id="UP001163823"/>
    </source>
</evidence>
<protein>
    <recommendedName>
        <fullName evidence="3">RING-type E3 ubiquitin transferase</fullName>
        <ecNumber evidence="3">2.3.2.27</ecNumber>
    </recommendedName>
</protein>
<reference evidence="7" key="1">
    <citation type="journal article" date="2023" name="Science">
        <title>Elucidation of the pathway for biosynthesis of saponin adjuvants from the soapbark tree.</title>
        <authorList>
            <person name="Reed J."/>
            <person name="Orme A."/>
            <person name="El-Demerdash A."/>
            <person name="Owen C."/>
            <person name="Martin L.B.B."/>
            <person name="Misra R.C."/>
            <person name="Kikuchi S."/>
            <person name="Rejzek M."/>
            <person name="Martin A.C."/>
            <person name="Harkess A."/>
            <person name="Leebens-Mack J."/>
            <person name="Louveau T."/>
            <person name="Stephenson M.J."/>
            <person name="Osbourn A."/>
        </authorList>
    </citation>
    <scope>NUCLEOTIDE SEQUENCE</scope>
    <source>
        <strain evidence="7">S10</strain>
    </source>
</reference>
<dbReference type="PROSITE" id="PS51698">
    <property type="entry name" value="U_BOX"/>
    <property type="match status" value="1"/>
</dbReference>
<dbReference type="InterPro" id="IPR045210">
    <property type="entry name" value="RING-Ubox_PUB"/>
</dbReference>
<sequence length="161" mass="18538">MAKTRSIFSESITRVVTKKAMKKELLRLVKVIIDDEDYSIETIVDAEEILRALKLLQLNKSLFSFKLQDILLSCPEEFRCPLSKELMTDPVILSSGQTYDRPYIQEWLEAGNRTCPLTQKVLSSQAILTPNHILREMIAQWCKTKGIEFSALVKDEKIVEF</sequence>
<dbReference type="PANTHER" id="PTHR23315">
    <property type="entry name" value="U BOX DOMAIN-CONTAINING"/>
    <property type="match status" value="1"/>
</dbReference>
<evidence type="ECO:0000256" key="3">
    <source>
        <dbReference type="ARBA" id="ARBA00012483"/>
    </source>
</evidence>
<evidence type="ECO:0000256" key="5">
    <source>
        <dbReference type="ARBA" id="ARBA00022786"/>
    </source>
</evidence>
<evidence type="ECO:0000313" key="7">
    <source>
        <dbReference type="EMBL" id="KAJ7961626.1"/>
    </source>
</evidence>
<dbReference type="PANTHER" id="PTHR23315:SF253">
    <property type="entry name" value="U-BOX DOMAIN-CONTAINING PROTEIN 9"/>
    <property type="match status" value="1"/>
</dbReference>
<dbReference type="KEGG" id="qsa:O6P43_016951"/>
<accession>A0AAD7LNU7</accession>
<evidence type="ECO:0000256" key="1">
    <source>
        <dbReference type="ARBA" id="ARBA00000900"/>
    </source>
</evidence>
<dbReference type="GO" id="GO:0016567">
    <property type="term" value="P:protein ubiquitination"/>
    <property type="evidence" value="ECO:0007669"/>
    <property type="project" value="InterPro"/>
</dbReference>
<dbReference type="EMBL" id="JARAOO010000007">
    <property type="protein sequence ID" value="KAJ7961626.1"/>
    <property type="molecule type" value="Genomic_DNA"/>
</dbReference>
<evidence type="ECO:0000256" key="2">
    <source>
        <dbReference type="ARBA" id="ARBA00004906"/>
    </source>
</evidence>
<evidence type="ECO:0000256" key="4">
    <source>
        <dbReference type="ARBA" id="ARBA00022679"/>
    </source>
</evidence>
<dbReference type="CDD" id="cd16664">
    <property type="entry name" value="RING-Ubox_PUB"/>
    <property type="match status" value="1"/>
</dbReference>
<dbReference type="Pfam" id="PF04564">
    <property type="entry name" value="U-box"/>
    <property type="match status" value="1"/>
</dbReference>
<dbReference type="EC" id="2.3.2.27" evidence="3"/>
<dbReference type="Proteomes" id="UP001163823">
    <property type="component" value="Chromosome 7"/>
</dbReference>
<keyword evidence="5" id="KW-0833">Ubl conjugation pathway</keyword>
<dbReference type="SMART" id="SM00504">
    <property type="entry name" value="Ubox"/>
    <property type="match status" value="1"/>
</dbReference>
<dbReference type="InterPro" id="IPR013083">
    <property type="entry name" value="Znf_RING/FYVE/PHD"/>
</dbReference>
<dbReference type="Gene3D" id="3.30.40.10">
    <property type="entry name" value="Zinc/RING finger domain, C3HC4 (zinc finger)"/>
    <property type="match status" value="1"/>
</dbReference>
<feature type="domain" description="U-box" evidence="6">
    <location>
        <begin position="73"/>
        <end position="148"/>
    </location>
</feature>
<comment type="caution">
    <text evidence="7">The sequence shown here is derived from an EMBL/GenBank/DDBJ whole genome shotgun (WGS) entry which is preliminary data.</text>
</comment>
<dbReference type="GO" id="GO:0061630">
    <property type="term" value="F:ubiquitin protein ligase activity"/>
    <property type="evidence" value="ECO:0007669"/>
    <property type="project" value="UniProtKB-EC"/>
</dbReference>
<comment type="pathway">
    <text evidence="2">Protein modification; protein ubiquitination.</text>
</comment>
<keyword evidence="8" id="KW-1185">Reference proteome</keyword>
<proteinExistence type="predicted"/>
<dbReference type="SUPFAM" id="SSF57850">
    <property type="entry name" value="RING/U-box"/>
    <property type="match status" value="1"/>
</dbReference>
<comment type="catalytic activity">
    <reaction evidence="1">
        <text>S-ubiquitinyl-[E2 ubiquitin-conjugating enzyme]-L-cysteine + [acceptor protein]-L-lysine = [E2 ubiquitin-conjugating enzyme]-L-cysteine + N(6)-ubiquitinyl-[acceptor protein]-L-lysine.</text>
        <dbReference type="EC" id="2.3.2.27"/>
    </reaction>
</comment>
<dbReference type="AlphaFoldDB" id="A0AAD7LNU7"/>
<dbReference type="FunFam" id="3.30.40.10:FF:000442">
    <property type="entry name" value="RING-type E3 ubiquitin transferase"/>
    <property type="match status" value="1"/>
</dbReference>
<keyword evidence="4 7" id="KW-0808">Transferase</keyword>